<evidence type="ECO:0000313" key="3">
    <source>
        <dbReference type="Proteomes" id="UP000326302"/>
    </source>
</evidence>
<geneLocation type="plasmid" evidence="2">
    <name>unnamed2</name>
</geneLocation>
<comment type="caution">
    <text evidence="2">The sequence shown here is derived from an EMBL/GenBank/DDBJ whole genome shotgun (WGS) entry which is preliminary data.</text>
</comment>
<keyword evidence="2" id="KW-0614">Plasmid</keyword>
<proteinExistence type="predicted"/>
<keyword evidence="1" id="KW-1133">Transmembrane helix</keyword>
<protein>
    <submittedName>
        <fullName evidence="2">Uncharacterized protein</fullName>
    </submittedName>
</protein>
<dbReference type="OrthoDB" id="374585at2157"/>
<dbReference type="Proteomes" id="UP000326302">
    <property type="component" value="Unassembled WGS sequence"/>
</dbReference>
<keyword evidence="1" id="KW-0812">Transmembrane</keyword>
<evidence type="ECO:0000256" key="1">
    <source>
        <dbReference type="SAM" id="Phobius"/>
    </source>
</evidence>
<organism evidence="2 3">
    <name type="scientific">Halosegnis rubeus</name>
    <dbReference type="NCBI Taxonomy" id="2212850"/>
    <lineage>
        <taxon>Archaea</taxon>
        <taxon>Methanobacteriati</taxon>
        <taxon>Methanobacteriota</taxon>
        <taxon>Stenosarchaea group</taxon>
        <taxon>Halobacteria</taxon>
        <taxon>Halobacteriales</taxon>
        <taxon>Natronomonadaceae</taxon>
        <taxon>Halosegnis</taxon>
    </lineage>
</organism>
<dbReference type="EMBL" id="QJOW01000006">
    <property type="protein sequence ID" value="KAB7513237.1"/>
    <property type="molecule type" value="Genomic_DNA"/>
</dbReference>
<gene>
    <name evidence="2" type="ORF">DMP03_12675</name>
</gene>
<dbReference type="AlphaFoldDB" id="A0A5N5U421"/>
<dbReference type="RefSeq" id="WP_152120904.1">
    <property type="nucleotide sequence ID" value="NZ_QJOW01000006.1"/>
</dbReference>
<feature type="transmembrane region" description="Helical" evidence="1">
    <location>
        <begin position="104"/>
        <end position="123"/>
    </location>
</feature>
<name>A0A5N5U421_9EURY</name>
<keyword evidence="1" id="KW-0472">Membrane</keyword>
<reference evidence="2 3" key="1">
    <citation type="submission" date="2019-10" db="EMBL/GenBank/DDBJ databases">
        <title>Unraveling microbial dark matter from salterns through culturing: the case of the genus Halosegnis.</title>
        <authorList>
            <person name="Duran-Viseras A."/>
            <person name="Andrei A.-S."/>
            <person name="Vera-Gargallo B."/>
            <person name="Ghai R."/>
            <person name="Sanchez-Porro C."/>
            <person name="Ventosa A."/>
        </authorList>
    </citation>
    <scope>NUCLEOTIDE SEQUENCE [LARGE SCALE GENOMIC DNA]</scope>
    <source>
        <strain evidence="2 3">F17-44</strain>
        <plasmid evidence="2">unnamed2</plasmid>
    </source>
</reference>
<sequence>MLRGLIAFVASLFTEAVKFAKWPFNPTNGAGQYVTPSNRHFLTGKANLVVAFAYRLGQAGVNFGKALVFDVLAPLVDAIIGLASDLYHSNPNYTRMALRGGVSAVQTVFAVGVAGLLLLVGLFRK</sequence>
<evidence type="ECO:0000313" key="2">
    <source>
        <dbReference type="EMBL" id="KAB7513237.1"/>
    </source>
</evidence>
<accession>A0A5N5U421</accession>